<dbReference type="EMBL" id="BLXZ01000002">
    <property type="protein sequence ID" value="GFO67742.1"/>
    <property type="molecule type" value="Genomic_DNA"/>
</dbReference>
<dbReference type="Proteomes" id="UP000587586">
    <property type="component" value="Unassembled WGS sequence"/>
</dbReference>
<dbReference type="AlphaFoldDB" id="A0A6V8N597"/>
<keyword evidence="2" id="KW-1185">Reference proteome</keyword>
<organism evidence="1 2">
    <name type="scientific">Geomonas limicola</name>
    <dbReference type="NCBI Taxonomy" id="2740186"/>
    <lineage>
        <taxon>Bacteria</taxon>
        <taxon>Pseudomonadati</taxon>
        <taxon>Thermodesulfobacteriota</taxon>
        <taxon>Desulfuromonadia</taxon>
        <taxon>Geobacterales</taxon>
        <taxon>Geobacteraceae</taxon>
        <taxon>Geomonas</taxon>
    </lineage>
</organism>
<evidence type="ECO:0000313" key="2">
    <source>
        <dbReference type="Proteomes" id="UP000587586"/>
    </source>
</evidence>
<sequence length="55" mass="5749">MPVLDALTIQLCQEPEPTGATVAGARVAHLVDREERLAIIPAALGTLAASLYSSF</sequence>
<comment type="caution">
    <text evidence="1">The sequence shown here is derived from an EMBL/GenBank/DDBJ whole genome shotgun (WGS) entry which is preliminary data.</text>
</comment>
<accession>A0A6V8N597</accession>
<protein>
    <submittedName>
        <fullName evidence="1">Uncharacterized protein</fullName>
    </submittedName>
</protein>
<gene>
    <name evidence="1" type="ORF">GMLC_13210</name>
</gene>
<proteinExistence type="predicted"/>
<reference evidence="2" key="1">
    <citation type="submission" date="2020-06" db="EMBL/GenBank/DDBJ databases">
        <title>Draft genomic sequecing of Geomonas sp. Red745.</title>
        <authorList>
            <person name="Itoh H."/>
            <person name="Xu Z.X."/>
            <person name="Ushijima N."/>
            <person name="Masuda Y."/>
            <person name="Shiratori Y."/>
            <person name="Senoo K."/>
        </authorList>
    </citation>
    <scope>NUCLEOTIDE SEQUENCE [LARGE SCALE GENOMIC DNA]</scope>
    <source>
        <strain evidence="2">Red745</strain>
    </source>
</reference>
<name>A0A6V8N597_9BACT</name>
<evidence type="ECO:0000313" key="1">
    <source>
        <dbReference type="EMBL" id="GFO67742.1"/>
    </source>
</evidence>